<dbReference type="Proteomes" id="UP000028545">
    <property type="component" value="Unassembled WGS sequence"/>
</dbReference>
<keyword evidence="1" id="KW-0812">Transmembrane</keyword>
<dbReference type="EMBL" id="JOWA01000103">
    <property type="protein sequence ID" value="KEZ42029.1"/>
    <property type="molecule type" value="Genomic_DNA"/>
</dbReference>
<protein>
    <recommendedName>
        <fullName evidence="4">Fucose-specific lectin</fullName>
    </recommendedName>
</protein>
<feature type="transmembrane region" description="Helical" evidence="1">
    <location>
        <begin position="77"/>
        <end position="101"/>
    </location>
</feature>
<keyword evidence="1" id="KW-0472">Membrane</keyword>
<name>A0A084G3W7_PSEDA</name>
<dbReference type="RefSeq" id="XP_016641828.1">
    <property type="nucleotide sequence ID" value="XM_016788537.1"/>
</dbReference>
<evidence type="ECO:0000256" key="1">
    <source>
        <dbReference type="SAM" id="Phobius"/>
    </source>
</evidence>
<dbReference type="GeneID" id="27725504"/>
<reference evidence="2 3" key="1">
    <citation type="journal article" date="2014" name="Genome Announc.">
        <title>Draft genome sequence of the pathogenic fungus Scedosporium apiospermum.</title>
        <authorList>
            <person name="Vandeputte P."/>
            <person name="Ghamrawi S."/>
            <person name="Rechenmann M."/>
            <person name="Iltis A."/>
            <person name="Giraud S."/>
            <person name="Fleury M."/>
            <person name="Thornton C."/>
            <person name="Delhaes L."/>
            <person name="Meyer W."/>
            <person name="Papon N."/>
            <person name="Bouchara J.P."/>
        </authorList>
    </citation>
    <scope>NUCLEOTIDE SEQUENCE [LARGE SCALE GENOMIC DNA]</scope>
    <source>
        <strain evidence="2 3">IHEM 14462</strain>
    </source>
</reference>
<dbReference type="AlphaFoldDB" id="A0A084G3W7"/>
<accession>A0A084G3W7</accession>
<sequence>MPRGSRNSSLSGTISTPSSYDFCSEKEVVPGTAPEVVPGVGLELARHDGLEVLVPPPSPPPRTILFPTRLGTPRRRIVVIASAVAVLLAIIAGITAGVVVATRKKNDDSNDDDIPLDMAGSKSISTISWVDGRNETQIRLYYISAENELMEAVGGPNGTWEHTPLGFTAIGGSDVAAAVNRPNERPDLWGYPDMYDVLGVERVMVDGPLNDDPLSIHVYYVDTNSFIHDIIFEDGRWHDGDLARSQYVSCWNCTLSAFTRQCYGGCSEASAMVAYRDEKGAVTVANQTLLGWTRETLDLDISLESRLVLQQRYDNFTTDTIDLYYQHRNVSLVRASWSPRQPGAQEYTWSLIDWVFDAIPVKVPITVYSTYTYLSFDSGAREWKELAYLYWVTDEGIRATCWARSRRISSEGELRVPTWDTTDLGILPVTKPDLVPPESFWLSSTGGQLFISERLRDQASHILQLRYTNGTLPEKAAEGWVVTGPLEGIESNWGY</sequence>
<dbReference type="OrthoDB" id="5396810at2759"/>
<keyword evidence="3" id="KW-1185">Reference proteome</keyword>
<dbReference type="Gene3D" id="2.120.10.70">
    <property type="entry name" value="Fucose-specific lectin"/>
    <property type="match status" value="2"/>
</dbReference>
<gene>
    <name evidence="2" type="ORF">SAPIO_CDS6432</name>
</gene>
<dbReference type="KEGG" id="sapo:SAPIO_CDS6432"/>
<dbReference type="SUPFAM" id="SSF89372">
    <property type="entry name" value="Fucose-specific lectin"/>
    <property type="match status" value="1"/>
</dbReference>
<proteinExistence type="predicted"/>
<keyword evidence="1" id="KW-1133">Transmembrane helix</keyword>
<dbReference type="VEuPathDB" id="FungiDB:SAPIO_CDS6432"/>
<comment type="caution">
    <text evidence="2">The sequence shown here is derived from an EMBL/GenBank/DDBJ whole genome shotgun (WGS) entry which is preliminary data.</text>
</comment>
<organism evidence="2 3">
    <name type="scientific">Pseudallescheria apiosperma</name>
    <name type="common">Scedosporium apiospermum</name>
    <dbReference type="NCBI Taxonomy" id="563466"/>
    <lineage>
        <taxon>Eukaryota</taxon>
        <taxon>Fungi</taxon>
        <taxon>Dikarya</taxon>
        <taxon>Ascomycota</taxon>
        <taxon>Pezizomycotina</taxon>
        <taxon>Sordariomycetes</taxon>
        <taxon>Hypocreomycetidae</taxon>
        <taxon>Microascales</taxon>
        <taxon>Microascaceae</taxon>
        <taxon>Scedosporium</taxon>
    </lineage>
</organism>
<evidence type="ECO:0000313" key="3">
    <source>
        <dbReference type="Proteomes" id="UP000028545"/>
    </source>
</evidence>
<evidence type="ECO:0000313" key="2">
    <source>
        <dbReference type="EMBL" id="KEZ42029.1"/>
    </source>
</evidence>
<evidence type="ECO:0008006" key="4">
    <source>
        <dbReference type="Google" id="ProtNLM"/>
    </source>
</evidence>
<dbReference type="HOGENOM" id="CLU_551132_0_0_1"/>